<dbReference type="GO" id="GO:0005829">
    <property type="term" value="C:cytosol"/>
    <property type="evidence" value="ECO:0007669"/>
    <property type="project" value="TreeGrafter"/>
</dbReference>
<feature type="repeat" description="TPR" evidence="4">
    <location>
        <begin position="266"/>
        <end position="299"/>
    </location>
</feature>
<dbReference type="PANTHER" id="PTHR46512:SF1">
    <property type="entry name" value="PEPTIDYLPROLYL ISOMERASE"/>
    <property type="match status" value="1"/>
</dbReference>
<evidence type="ECO:0000313" key="9">
    <source>
        <dbReference type="WBParaSite" id="L893_g27581.t1"/>
    </source>
</evidence>
<feature type="domain" description="PPIase FKBP-type" evidence="7">
    <location>
        <begin position="172"/>
        <end position="249"/>
    </location>
</feature>
<keyword evidence="3" id="KW-0697">Rotamase</keyword>
<evidence type="ECO:0000256" key="5">
    <source>
        <dbReference type="SAM" id="MobiDB-lite"/>
    </source>
</evidence>
<comment type="catalytic activity">
    <reaction evidence="3">
        <text>[protein]-peptidylproline (omega=180) = [protein]-peptidylproline (omega=0)</text>
        <dbReference type="Rhea" id="RHEA:16237"/>
        <dbReference type="Rhea" id="RHEA-COMP:10747"/>
        <dbReference type="Rhea" id="RHEA-COMP:10748"/>
        <dbReference type="ChEBI" id="CHEBI:83833"/>
        <dbReference type="ChEBI" id="CHEBI:83834"/>
        <dbReference type="EC" id="5.2.1.8"/>
    </reaction>
</comment>
<dbReference type="Proteomes" id="UP000095287">
    <property type="component" value="Unplaced"/>
</dbReference>
<evidence type="ECO:0000256" key="6">
    <source>
        <dbReference type="SAM" id="Phobius"/>
    </source>
</evidence>
<reference evidence="9" key="1">
    <citation type="submission" date="2016-11" db="UniProtKB">
        <authorList>
            <consortium name="WormBaseParasite"/>
        </authorList>
    </citation>
    <scope>IDENTIFICATION</scope>
</reference>
<dbReference type="InterPro" id="IPR011990">
    <property type="entry name" value="TPR-like_helical_dom_sf"/>
</dbReference>
<dbReference type="EC" id="5.2.1.8" evidence="3"/>
<dbReference type="Gene3D" id="1.25.40.10">
    <property type="entry name" value="Tetratricopeptide repeat domain"/>
    <property type="match status" value="1"/>
</dbReference>
<keyword evidence="3" id="KW-0413">Isomerase</keyword>
<dbReference type="PANTHER" id="PTHR46512">
    <property type="entry name" value="PEPTIDYLPROLYL ISOMERASE"/>
    <property type="match status" value="1"/>
</dbReference>
<dbReference type="InterPro" id="IPR001179">
    <property type="entry name" value="PPIase_FKBP_dom"/>
</dbReference>
<organism evidence="8 9">
    <name type="scientific">Steinernema glaseri</name>
    <dbReference type="NCBI Taxonomy" id="37863"/>
    <lineage>
        <taxon>Eukaryota</taxon>
        <taxon>Metazoa</taxon>
        <taxon>Ecdysozoa</taxon>
        <taxon>Nematoda</taxon>
        <taxon>Chromadorea</taxon>
        <taxon>Rhabditida</taxon>
        <taxon>Tylenchina</taxon>
        <taxon>Panagrolaimomorpha</taxon>
        <taxon>Strongyloidoidea</taxon>
        <taxon>Steinernematidae</taxon>
        <taxon>Steinernema</taxon>
    </lineage>
</organism>
<keyword evidence="6" id="KW-1133">Transmembrane helix</keyword>
<accession>A0A1I7ZKX6</accession>
<feature type="compositionally biased region" description="Low complexity" evidence="5">
    <location>
        <begin position="1"/>
        <end position="29"/>
    </location>
</feature>
<dbReference type="PROSITE" id="PS50059">
    <property type="entry name" value="FKBP_PPIASE"/>
    <property type="match status" value="1"/>
</dbReference>
<dbReference type="GO" id="GO:0003755">
    <property type="term" value="F:peptidyl-prolyl cis-trans isomerase activity"/>
    <property type="evidence" value="ECO:0007669"/>
    <property type="project" value="UniProtKB-KW"/>
</dbReference>
<evidence type="ECO:0000256" key="2">
    <source>
        <dbReference type="ARBA" id="ARBA00022803"/>
    </source>
</evidence>
<dbReference type="PROSITE" id="PS50005">
    <property type="entry name" value="TPR"/>
    <property type="match status" value="3"/>
</dbReference>
<dbReference type="GO" id="GO:0043066">
    <property type="term" value="P:negative regulation of apoptotic process"/>
    <property type="evidence" value="ECO:0007669"/>
    <property type="project" value="TreeGrafter"/>
</dbReference>
<protein>
    <recommendedName>
        <fullName evidence="3">peptidylprolyl isomerase</fullName>
        <ecNumber evidence="3">5.2.1.8</ecNumber>
    </recommendedName>
</protein>
<evidence type="ECO:0000256" key="1">
    <source>
        <dbReference type="ARBA" id="ARBA00022737"/>
    </source>
</evidence>
<sequence length="450" mass="51203">MEEASSTPPAEAARSVDSLSSSGRSNDGLRMIEHDDMVEVWNKRMAVSSGEPSLDGSALASDDERAAFSDSEVHKGVVATEENIAKQVKGPSSDALEVECEAEAHARADAALEAGDHDHEHHHEDVQVDQIESKPVEDGWEDVLGSGHLCRQIVTEGRTDKKPRKGQYVTVRIEDTLTHVDNYPELTFILGFGMVIDAWEMVVLLMNEGEKCKVRASSRFAYGAYGSREDPIIDANQDMEYTIELLSIGDSPTFTTMSFEEFAEFVEMLKTRGKHYFNREDYDKAVYVYKRSMDLRDIGDEDIPMKKLFSVVRSNIAMCYAKMGEYRTVKEEAEAALDLDPSNVKAMLKRAQALEKLNEFEDAVEQLKEACDLEPDSSHITRELNRVKGLLREQRAVERELYKRMMAGLDDPTVHRNRRMSFQMRYLMLSFFVVMFAMFFHFLFKMFREG</sequence>
<keyword evidence="6" id="KW-0812">Transmembrane</keyword>
<evidence type="ECO:0000259" key="7">
    <source>
        <dbReference type="PROSITE" id="PS50059"/>
    </source>
</evidence>
<dbReference type="AlphaFoldDB" id="A0A1I7ZKX6"/>
<dbReference type="InterPro" id="IPR046357">
    <property type="entry name" value="PPIase_dom_sf"/>
</dbReference>
<dbReference type="SUPFAM" id="SSF54534">
    <property type="entry name" value="FKBP-like"/>
    <property type="match status" value="1"/>
</dbReference>
<dbReference type="GO" id="GO:0016020">
    <property type="term" value="C:membrane"/>
    <property type="evidence" value="ECO:0007669"/>
    <property type="project" value="TreeGrafter"/>
</dbReference>
<keyword evidence="6" id="KW-0472">Membrane</keyword>
<dbReference type="Pfam" id="PF13181">
    <property type="entry name" value="TPR_8"/>
    <property type="match status" value="2"/>
</dbReference>
<keyword evidence="8" id="KW-1185">Reference proteome</keyword>
<name>A0A1I7ZKX6_9BILA</name>
<dbReference type="GO" id="GO:0005740">
    <property type="term" value="C:mitochondrial envelope"/>
    <property type="evidence" value="ECO:0007669"/>
    <property type="project" value="TreeGrafter"/>
</dbReference>
<dbReference type="Gene3D" id="3.10.50.40">
    <property type="match status" value="1"/>
</dbReference>
<dbReference type="SMART" id="SM00028">
    <property type="entry name" value="TPR"/>
    <property type="match status" value="3"/>
</dbReference>
<feature type="region of interest" description="Disordered" evidence="5">
    <location>
        <begin position="1"/>
        <end position="32"/>
    </location>
</feature>
<dbReference type="Pfam" id="PF00254">
    <property type="entry name" value="FKBP_C"/>
    <property type="match status" value="1"/>
</dbReference>
<dbReference type="InterPro" id="IPR019734">
    <property type="entry name" value="TPR_rpt"/>
</dbReference>
<dbReference type="InterPro" id="IPR050754">
    <property type="entry name" value="FKBP4/5/8-like"/>
</dbReference>
<keyword evidence="1" id="KW-0677">Repeat</keyword>
<evidence type="ECO:0000256" key="3">
    <source>
        <dbReference type="PROSITE-ProRule" id="PRU00277"/>
    </source>
</evidence>
<feature type="repeat" description="TPR" evidence="4">
    <location>
        <begin position="310"/>
        <end position="343"/>
    </location>
</feature>
<dbReference type="WBParaSite" id="L893_g27581.t1">
    <property type="protein sequence ID" value="L893_g27581.t1"/>
    <property type="gene ID" value="L893_g27581"/>
</dbReference>
<keyword evidence="2 4" id="KW-0802">TPR repeat</keyword>
<evidence type="ECO:0000256" key="4">
    <source>
        <dbReference type="PROSITE-ProRule" id="PRU00339"/>
    </source>
</evidence>
<dbReference type="GO" id="GO:0044183">
    <property type="term" value="F:protein folding chaperone"/>
    <property type="evidence" value="ECO:0007669"/>
    <property type="project" value="TreeGrafter"/>
</dbReference>
<dbReference type="SUPFAM" id="SSF48452">
    <property type="entry name" value="TPR-like"/>
    <property type="match status" value="1"/>
</dbReference>
<feature type="repeat" description="TPR" evidence="4">
    <location>
        <begin position="344"/>
        <end position="377"/>
    </location>
</feature>
<dbReference type="GO" id="GO:0012505">
    <property type="term" value="C:endomembrane system"/>
    <property type="evidence" value="ECO:0007669"/>
    <property type="project" value="TreeGrafter"/>
</dbReference>
<evidence type="ECO:0000313" key="8">
    <source>
        <dbReference type="Proteomes" id="UP000095287"/>
    </source>
</evidence>
<proteinExistence type="predicted"/>
<feature type="transmembrane region" description="Helical" evidence="6">
    <location>
        <begin position="426"/>
        <end position="444"/>
    </location>
</feature>